<dbReference type="InterPro" id="IPR016181">
    <property type="entry name" value="Acyl_CoA_acyltransferase"/>
</dbReference>
<evidence type="ECO:0000313" key="3">
    <source>
        <dbReference type="Proteomes" id="UP001180531"/>
    </source>
</evidence>
<comment type="caution">
    <text evidence="2">The sequence shown here is derived from an EMBL/GenBank/DDBJ whole genome shotgun (WGS) entry which is preliminary data.</text>
</comment>
<keyword evidence="3" id="KW-1185">Reference proteome</keyword>
<feature type="region of interest" description="Disordered" evidence="1">
    <location>
        <begin position="1"/>
        <end position="21"/>
    </location>
</feature>
<evidence type="ECO:0000313" key="2">
    <source>
        <dbReference type="EMBL" id="MDT0447708.1"/>
    </source>
</evidence>
<evidence type="ECO:0008006" key="4">
    <source>
        <dbReference type="Google" id="ProtNLM"/>
    </source>
</evidence>
<dbReference type="RefSeq" id="WP_311607097.1">
    <property type="nucleotide sequence ID" value="NZ_JAVRFI010000001.1"/>
</dbReference>
<dbReference type="Proteomes" id="UP001180531">
    <property type="component" value="Unassembled WGS sequence"/>
</dbReference>
<sequence>MTARSGPGQAQKLKGYAPSAGDGVYLRGLSRWQAEEQREDLADLYVESADTKPGEEYRSRESFLRRLADDVRRPGFDMMIAEATQAGQAPALVGCAFGFPVRRDGAWWQGFSGALPQDVEQLTASGHVFAITEIVVHPHERDRGLAGHLQERLLTSHQASLGATLVDQADPVACAAFRSWGWQDIGEFRWPPGPTVLRVLVLPLGERSAAKPDGLAHNADTERPRAADGVDPGMR</sequence>
<accession>A0ABU2SFZ9</accession>
<dbReference type="Gene3D" id="3.40.630.30">
    <property type="match status" value="1"/>
</dbReference>
<feature type="compositionally biased region" description="Basic and acidic residues" evidence="1">
    <location>
        <begin position="219"/>
        <end position="235"/>
    </location>
</feature>
<proteinExistence type="predicted"/>
<evidence type="ECO:0000256" key="1">
    <source>
        <dbReference type="SAM" id="MobiDB-lite"/>
    </source>
</evidence>
<feature type="region of interest" description="Disordered" evidence="1">
    <location>
        <begin position="210"/>
        <end position="235"/>
    </location>
</feature>
<organism evidence="2 3">
    <name type="scientific">Streptomyces hesseae</name>
    <dbReference type="NCBI Taxonomy" id="3075519"/>
    <lineage>
        <taxon>Bacteria</taxon>
        <taxon>Bacillati</taxon>
        <taxon>Actinomycetota</taxon>
        <taxon>Actinomycetes</taxon>
        <taxon>Kitasatosporales</taxon>
        <taxon>Streptomycetaceae</taxon>
        <taxon>Streptomyces</taxon>
    </lineage>
</organism>
<dbReference type="EMBL" id="JAVRFI010000001">
    <property type="protein sequence ID" value="MDT0447708.1"/>
    <property type="molecule type" value="Genomic_DNA"/>
</dbReference>
<gene>
    <name evidence="2" type="ORF">RM609_01125</name>
</gene>
<dbReference type="SUPFAM" id="SSF55729">
    <property type="entry name" value="Acyl-CoA N-acyltransferases (Nat)"/>
    <property type="match status" value="1"/>
</dbReference>
<name>A0ABU2SFZ9_9ACTN</name>
<protein>
    <recommendedName>
        <fullName evidence="4">N-acetyltransferase domain-containing protein</fullName>
    </recommendedName>
</protein>
<reference evidence="2" key="1">
    <citation type="submission" date="2024-05" db="EMBL/GenBank/DDBJ databases">
        <title>30 novel species of actinomycetes from the DSMZ collection.</title>
        <authorList>
            <person name="Nouioui I."/>
        </authorList>
    </citation>
    <scope>NUCLEOTIDE SEQUENCE</scope>
    <source>
        <strain evidence="2">DSM 40473</strain>
    </source>
</reference>